<keyword evidence="4" id="KW-0997">Cell inner membrane</keyword>
<evidence type="ECO:0000256" key="1">
    <source>
        <dbReference type="ARBA" id="ARBA00004429"/>
    </source>
</evidence>
<feature type="transmembrane region" description="Helical" evidence="9">
    <location>
        <begin position="20"/>
        <end position="41"/>
    </location>
</feature>
<dbReference type="STRING" id="39490.ERS852448_01853"/>
<protein>
    <submittedName>
        <fullName evidence="11">2,3-diketo-L-gulonate TRAP transporter small permease protein yiaM</fullName>
    </submittedName>
</protein>
<keyword evidence="3" id="KW-1003">Cell membrane</keyword>
<evidence type="ECO:0000313" key="11">
    <source>
        <dbReference type="EMBL" id="CUN09891.1"/>
    </source>
</evidence>
<proteinExistence type="inferred from homology"/>
<keyword evidence="6 9" id="KW-1133">Transmembrane helix</keyword>
<reference evidence="11 12" key="1">
    <citation type="submission" date="2015-09" db="EMBL/GenBank/DDBJ databases">
        <authorList>
            <consortium name="Pathogen Informatics"/>
        </authorList>
    </citation>
    <scope>NUCLEOTIDE SEQUENCE [LARGE SCALE GENOMIC DNA]</scope>
    <source>
        <strain evidence="11 12">2789STDY5608891</strain>
    </source>
</reference>
<evidence type="ECO:0000256" key="4">
    <source>
        <dbReference type="ARBA" id="ARBA00022519"/>
    </source>
</evidence>
<dbReference type="InterPro" id="IPR055348">
    <property type="entry name" value="DctQ"/>
</dbReference>
<dbReference type="GO" id="GO:0005886">
    <property type="term" value="C:plasma membrane"/>
    <property type="evidence" value="ECO:0007669"/>
    <property type="project" value="UniProtKB-SubCell"/>
</dbReference>
<dbReference type="RefSeq" id="WP_022035779.1">
    <property type="nucleotide sequence ID" value="NZ_CP173382.1"/>
</dbReference>
<comment type="subcellular location">
    <subcellularLocation>
        <location evidence="1">Cell inner membrane</location>
        <topology evidence="1">Multi-pass membrane protein</topology>
    </subcellularLocation>
</comment>
<dbReference type="PANTHER" id="PTHR35011">
    <property type="entry name" value="2,3-DIKETO-L-GULONATE TRAP TRANSPORTER SMALL PERMEASE PROTEIN YIAM"/>
    <property type="match status" value="1"/>
</dbReference>
<evidence type="ECO:0000256" key="7">
    <source>
        <dbReference type="ARBA" id="ARBA00023136"/>
    </source>
</evidence>
<evidence type="ECO:0000256" key="8">
    <source>
        <dbReference type="ARBA" id="ARBA00038436"/>
    </source>
</evidence>
<keyword evidence="7 9" id="KW-0472">Membrane</keyword>
<name>A0A173U4N6_EUBRA</name>
<accession>A0A173U4N6</accession>
<dbReference type="GO" id="GO:0022857">
    <property type="term" value="F:transmembrane transporter activity"/>
    <property type="evidence" value="ECO:0007669"/>
    <property type="project" value="TreeGrafter"/>
</dbReference>
<feature type="domain" description="Tripartite ATP-independent periplasmic transporters DctQ component" evidence="10">
    <location>
        <begin position="27"/>
        <end position="157"/>
    </location>
</feature>
<evidence type="ECO:0000256" key="6">
    <source>
        <dbReference type="ARBA" id="ARBA00022989"/>
    </source>
</evidence>
<evidence type="ECO:0000259" key="10">
    <source>
        <dbReference type="Pfam" id="PF04290"/>
    </source>
</evidence>
<evidence type="ECO:0000256" key="2">
    <source>
        <dbReference type="ARBA" id="ARBA00022448"/>
    </source>
</evidence>
<dbReference type="PANTHER" id="PTHR35011:SF2">
    <property type="entry name" value="2,3-DIKETO-L-GULONATE TRAP TRANSPORTER SMALL PERMEASE PROTEIN YIAM"/>
    <property type="match status" value="1"/>
</dbReference>
<comment type="similarity">
    <text evidence="8">Belongs to the TRAP transporter small permease family.</text>
</comment>
<gene>
    <name evidence="11" type="primary">yiaM</name>
    <name evidence="11" type="ORF">ERS852448_01853</name>
</gene>
<feature type="transmembrane region" description="Helical" evidence="9">
    <location>
        <begin position="97"/>
        <end position="117"/>
    </location>
</feature>
<dbReference type="EMBL" id="CYYA01000012">
    <property type="protein sequence ID" value="CUN09891.1"/>
    <property type="molecule type" value="Genomic_DNA"/>
</dbReference>
<dbReference type="InterPro" id="IPR007387">
    <property type="entry name" value="TRAP_DctQ"/>
</dbReference>
<sequence length="172" mass="18831">MSKGLKKAGKIIGGIEDWMVIVLFTAMVVVTMAIVLCRYVFKVQFVPGEEIARYLMIWCGYAGAAMGFRTHAHVGVVVFAEKFPKSWQPVIIKIRHIISTAIVAILFLVSCNCLMQYMDSGKLTTATHIPTAVVYSIIPISMALAIVHTIVDIKEDLAPAKTETAESEGAEL</sequence>
<evidence type="ECO:0000256" key="3">
    <source>
        <dbReference type="ARBA" id="ARBA00022475"/>
    </source>
</evidence>
<dbReference type="GeneID" id="97389851"/>
<keyword evidence="2" id="KW-0813">Transport</keyword>
<dbReference type="GO" id="GO:0015740">
    <property type="term" value="P:C4-dicarboxylate transport"/>
    <property type="evidence" value="ECO:0007669"/>
    <property type="project" value="TreeGrafter"/>
</dbReference>
<evidence type="ECO:0000256" key="5">
    <source>
        <dbReference type="ARBA" id="ARBA00022692"/>
    </source>
</evidence>
<feature type="transmembrane region" description="Helical" evidence="9">
    <location>
        <begin position="53"/>
        <end position="76"/>
    </location>
</feature>
<organism evidence="11 12">
    <name type="scientific">Eubacterium ramulus</name>
    <dbReference type="NCBI Taxonomy" id="39490"/>
    <lineage>
        <taxon>Bacteria</taxon>
        <taxon>Bacillati</taxon>
        <taxon>Bacillota</taxon>
        <taxon>Clostridia</taxon>
        <taxon>Eubacteriales</taxon>
        <taxon>Eubacteriaceae</taxon>
        <taxon>Eubacterium</taxon>
    </lineage>
</organism>
<keyword evidence="5 9" id="KW-0812">Transmembrane</keyword>
<dbReference type="OrthoDB" id="9814265at2"/>
<evidence type="ECO:0000256" key="9">
    <source>
        <dbReference type="SAM" id="Phobius"/>
    </source>
</evidence>
<dbReference type="Proteomes" id="UP000095492">
    <property type="component" value="Unassembled WGS sequence"/>
</dbReference>
<dbReference type="Pfam" id="PF04290">
    <property type="entry name" value="DctQ"/>
    <property type="match status" value="1"/>
</dbReference>
<feature type="transmembrane region" description="Helical" evidence="9">
    <location>
        <begin position="129"/>
        <end position="151"/>
    </location>
</feature>
<dbReference type="AlphaFoldDB" id="A0A173U4N6"/>
<evidence type="ECO:0000313" key="12">
    <source>
        <dbReference type="Proteomes" id="UP000095492"/>
    </source>
</evidence>